<dbReference type="eggNOG" id="COG3094">
    <property type="taxonomic scope" value="Bacteria"/>
</dbReference>
<accession>A0A084IIP1</accession>
<keyword evidence="1" id="KW-1133">Transmembrane helix</keyword>
<protein>
    <recommendedName>
        <fullName evidence="4">Invasion gene expression up-regulator SirB</fullName>
    </recommendedName>
</protein>
<evidence type="ECO:0000256" key="1">
    <source>
        <dbReference type="SAM" id="Phobius"/>
    </source>
</evidence>
<dbReference type="PANTHER" id="PTHR39594:SF1">
    <property type="entry name" value="PROTEIN YCHQ"/>
    <property type="match status" value="1"/>
</dbReference>
<keyword evidence="1" id="KW-0812">Transmembrane</keyword>
<feature type="transmembrane region" description="Helical" evidence="1">
    <location>
        <begin position="12"/>
        <end position="33"/>
    </location>
</feature>
<feature type="transmembrane region" description="Helical" evidence="1">
    <location>
        <begin position="100"/>
        <end position="121"/>
    </location>
</feature>
<dbReference type="OrthoDB" id="5588650at2"/>
<proteinExistence type="predicted"/>
<dbReference type="RefSeq" id="WP_037339577.1">
    <property type="nucleotide sequence ID" value="NZ_APNK01000026.1"/>
</dbReference>
<dbReference type="Pfam" id="PF04247">
    <property type="entry name" value="SirB"/>
    <property type="match status" value="1"/>
</dbReference>
<feature type="transmembrane region" description="Helical" evidence="1">
    <location>
        <begin position="45"/>
        <end position="68"/>
    </location>
</feature>
<evidence type="ECO:0000313" key="2">
    <source>
        <dbReference type="EMBL" id="KEZ76575.1"/>
    </source>
</evidence>
<keyword evidence="3" id="KW-1185">Reference proteome</keyword>
<name>A0A084IIP1_SALHC</name>
<gene>
    <name evidence="2" type="ORF">C41B8_14205</name>
</gene>
<evidence type="ECO:0008006" key="4">
    <source>
        <dbReference type="Google" id="ProtNLM"/>
    </source>
</evidence>
<reference evidence="2 3" key="1">
    <citation type="submission" date="2013-03" db="EMBL/GenBank/DDBJ databases">
        <title>Salinisphaera hydrothermalis C41B8 Genome Sequencing.</title>
        <authorList>
            <person name="Li C."/>
            <person name="Lai Q."/>
            <person name="Shao Z."/>
        </authorList>
    </citation>
    <scope>NUCLEOTIDE SEQUENCE [LARGE SCALE GENOMIC DNA]</scope>
    <source>
        <strain evidence="2 3">C41B8</strain>
    </source>
</reference>
<evidence type="ECO:0000313" key="3">
    <source>
        <dbReference type="Proteomes" id="UP000028302"/>
    </source>
</evidence>
<dbReference type="STRING" id="1304275.C41B8_14205"/>
<keyword evidence="1" id="KW-0472">Membrane</keyword>
<dbReference type="GO" id="GO:0005886">
    <property type="term" value="C:plasma membrane"/>
    <property type="evidence" value="ECO:0007669"/>
    <property type="project" value="TreeGrafter"/>
</dbReference>
<dbReference type="AlphaFoldDB" id="A0A084IIP1"/>
<dbReference type="PIRSF" id="PIRSF005610">
    <property type="entry name" value="SirB"/>
    <property type="match status" value="1"/>
</dbReference>
<sequence>MIDEYYDAIKTVHVTCVALSGSLFASRALWVLLSGRALWNWLRVLPHLIDTLLLASGLTLAFLIHQYPFLNSDWLTAKVIGLIVYIALGVAVFRAPYNRAGRAVISLMALTVFVYIVSVAFSKQPAGFLAPYL</sequence>
<dbReference type="InterPro" id="IPR007360">
    <property type="entry name" value="SirB"/>
</dbReference>
<dbReference type="PANTHER" id="PTHR39594">
    <property type="entry name" value="PROTEIN YCHQ"/>
    <property type="match status" value="1"/>
</dbReference>
<dbReference type="EMBL" id="APNK01000026">
    <property type="protein sequence ID" value="KEZ76575.1"/>
    <property type="molecule type" value="Genomic_DNA"/>
</dbReference>
<organism evidence="2 3">
    <name type="scientific">Salinisphaera hydrothermalis (strain C41B8)</name>
    <dbReference type="NCBI Taxonomy" id="1304275"/>
    <lineage>
        <taxon>Bacteria</taxon>
        <taxon>Pseudomonadati</taxon>
        <taxon>Pseudomonadota</taxon>
        <taxon>Gammaproteobacteria</taxon>
        <taxon>Salinisphaerales</taxon>
        <taxon>Salinisphaeraceae</taxon>
        <taxon>Salinisphaera</taxon>
    </lineage>
</organism>
<dbReference type="Proteomes" id="UP000028302">
    <property type="component" value="Unassembled WGS sequence"/>
</dbReference>
<feature type="transmembrane region" description="Helical" evidence="1">
    <location>
        <begin position="74"/>
        <end position="93"/>
    </location>
</feature>
<comment type="caution">
    <text evidence="2">The sequence shown here is derived from an EMBL/GenBank/DDBJ whole genome shotgun (WGS) entry which is preliminary data.</text>
</comment>